<keyword evidence="2" id="KW-1185">Reference proteome</keyword>
<evidence type="ECO:0000313" key="2">
    <source>
        <dbReference type="Proteomes" id="UP000214746"/>
    </source>
</evidence>
<organism evidence="1 2">
    <name type="scientific">Paenibacillus xerothermodurans</name>
    <dbReference type="NCBI Taxonomy" id="1977292"/>
    <lineage>
        <taxon>Bacteria</taxon>
        <taxon>Bacillati</taxon>
        <taxon>Bacillota</taxon>
        <taxon>Bacilli</taxon>
        <taxon>Bacillales</taxon>
        <taxon>Paenibacillaceae</taxon>
        <taxon>Paenibacillus</taxon>
    </lineage>
</organism>
<protein>
    <submittedName>
        <fullName evidence="1">Uncharacterized protein</fullName>
    </submittedName>
</protein>
<dbReference type="RefSeq" id="WP_089198166.1">
    <property type="nucleotide sequence ID" value="NZ_NHRJ02000001.1"/>
</dbReference>
<sequence>MIHTVLPLDVVLDGMDQMAATSVEVVINGVTMEVQPINARQATIVRLLSCNPQDFLNPAHSPGTIIQFQPVI</sequence>
<accession>A0A2W1NS59</accession>
<comment type="caution">
    <text evidence="1">The sequence shown here is derived from an EMBL/GenBank/DDBJ whole genome shotgun (WGS) entry which is preliminary data.</text>
</comment>
<dbReference type="InterPro" id="IPR025619">
    <property type="entry name" value="YlzJ"/>
</dbReference>
<proteinExistence type="predicted"/>
<dbReference type="EMBL" id="NHRJ02000001">
    <property type="protein sequence ID" value="PZE22395.1"/>
    <property type="molecule type" value="Genomic_DNA"/>
</dbReference>
<evidence type="ECO:0000313" key="1">
    <source>
        <dbReference type="EMBL" id="PZE22395.1"/>
    </source>
</evidence>
<gene>
    <name evidence="1" type="ORF">CBW46_001020</name>
</gene>
<dbReference type="Proteomes" id="UP000214746">
    <property type="component" value="Unassembled WGS sequence"/>
</dbReference>
<reference evidence="1" key="1">
    <citation type="submission" date="2018-06" db="EMBL/GenBank/DDBJ databases">
        <title>Paenibacillus xerothermodurans sp. nov. an extremely dry heat resistant spore forming bacterium isolated from the soil of Cape Canaveral, Florida.</title>
        <authorList>
            <person name="Seuylemezian A."/>
            <person name="Kaur N."/>
            <person name="Patil P."/>
            <person name="Patil P."/>
            <person name="Mayilraj S."/>
            <person name="Vaishampayan P."/>
        </authorList>
    </citation>
    <scope>NUCLEOTIDE SEQUENCE [LARGE SCALE GENOMIC DNA]</scope>
    <source>
        <strain evidence="1">ATCC 27380</strain>
    </source>
</reference>
<dbReference type="AlphaFoldDB" id="A0A2W1NS59"/>
<dbReference type="Pfam" id="PF14035">
    <property type="entry name" value="YlzJ"/>
    <property type="match status" value="1"/>
</dbReference>
<dbReference type="OrthoDB" id="1683573at2"/>
<name>A0A2W1NS59_PAEXE</name>